<proteinExistence type="predicted"/>
<dbReference type="InterPro" id="IPR025269">
    <property type="entry name" value="SAM-like_dom"/>
</dbReference>
<sequence>MQVQGAAIGHILDEELRASAKSKQGSVATHFNNFSKLSGVGKKLEELTFEDITDDLVGKFANYLVEKATLKCQEGAPLLMWNSIAGYFSAFKMFVVRKFHSRGVPRPLDDSRYKLFTSEMRGKKVELCQSKGEEWVKPHDQASDEDNMALGLCIFWEGSVKGAEFYHLYRAMVNNAGREPAGKYLEGRDDQHPFIIAVRNAYMLAGISDDEFEKMQADVERGFYEANAYSIPDFLQKLGPSNIVDVPANITLRDWILMSNRREQALLHQVFEQRQQLTKVENMLAESREENKKTNAMLVTIMEHLNINPASASEASLPSAMPEVYQFSDIMNAWNNNSLEKVMFKYLFYDAETSYASLADKGPYKSSFSSRKNCMTIFRKYSNTPLVPPPRSVGADTSKWRMETEEAIAEAAQSIKLFLIGKQLIHENESITVTKLTTKKIKDALLEKVTP</sequence>
<dbReference type="EMBL" id="BLLK01000060">
    <property type="protein sequence ID" value="GFH57977.1"/>
    <property type="molecule type" value="Genomic_DNA"/>
</dbReference>
<feature type="coiled-coil region" evidence="1">
    <location>
        <begin position="270"/>
        <end position="297"/>
    </location>
</feature>
<evidence type="ECO:0000259" key="2">
    <source>
        <dbReference type="Pfam" id="PF13102"/>
    </source>
</evidence>
<dbReference type="AlphaFoldDB" id="A0AAD3HBS1"/>
<reference evidence="3 4" key="1">
    <citation type="journal article" date="2021" name="Sci. Rep.">
        <title>The genome of the diatom Chaetoceros tenuissimus carries an ancient integrated fragment of an extant virus.</title>
        <authorList>
            <person name="Hongo Y."/>
            <person name="Kimura K."/>
            <person name="Takaki Y."/>
            <person name="Yoshida Y."/>
            <person name="Baba S."/>
            <person name="Kobayashi G."/>
            <person name="Nagasaki K."/>
            <person name="Hano T."/>
            <person name="Tomaru Y."/>
        </authorList>
    </citation>
    <scope>NUCLEOTIDE SEQUENCE [LARGE SCALE GENOMIC DNA]</scope>
    <source>
        <strain evidence="3 4">NIES-3715</strain>
    </source>
</reference>
<feature type="domain" description="Phage integrase SAM-like" evidence="2">
    <location>
        <begin position="20"/>
        <end position="95"/>
    </location>
</feature>
<keyword evidence="4" id="KW-1185">Reference proteome</keyword>
<accession>A0AAD3HBS1</accession>
<comment type="caution">
    <text evidence="3">The sequence shown here is derived from an EMBL/GenBank/DDBJ whole genome shotgun (WGS) entry which is preliminary data.</text>
</comment>
<protein>
    <recommendedName>
        <fullName evidence="2">Phage integrase SAM-like domain-containing protein</fullName>
    </recommendedName>
</protein>
<organism evidence="3 4">
    <name type="scientific">Chaetoceros tenuissimus</name>
    <dbReference type="NCBI Taxonomy" id="426638"/>
    <lineage>
        <taxon>Eukaryota</taxon>
        <taxon>Sar</taxon>
        <taxon>Stramenopiles</taxon>
        <taxon>Ochrophyta</taxon>
        <taxon>Bacillariophyta</taxon>
        <taxon>Coscinodiscophyceae</taxon>
        <taxon>Chaetocerotophycidae</taxon>
        <taxon>Chaetocerotales</taxon>
        <taxon>Chaetocerotaceae</taxon>
        <taxon>Chaetoceros</taxon>
    </lineage>
</organism>
<gene>
    <name evidence="3" type="ORF">CTEN210_14453</name>
</gene>
<name>A0AAD3HBS1_9STRA</name>
<evidence type="ECO:0000313" key="4">
    <source>
        <dbReference type="Proteomes" id="UP001054902"/>
    </source>
</evidence>
<dbReference type="Proteomes" id="UP001054902">
    <property type="component" value="Unassembled WGS sequence"/>
</dbReference>
<dbReference type="Pfam" id="PF13102">
    <property type="entry name" value="Phage_int_SAM_5"/>
    <property type="match status" value="1"/>
</dbReference>
<evidence type="ECO:0000256" key="1">
    <source>
        <dbReference type="SAM" id="Coils"/>
    </source>
</evidence>
<keyword evidence="1" id="KW-0175">Coiled coil</keyword>
<evidence type="ECO:0000313" key="3">
    <source>
        <dbReference type="EMBL" id="GFH57977.1"/>
    </source>
</evidence>